<sequence>MNNQSNQTSIVTGKVRLSFVHLFTPYAHQVGAEPKYSTTILIPKTDIATKQRIDAAIAAAIQQGVTGKWNGTRPPQVKNPVWDGDGVRQNGEPFGTECKGHWVLTASSNQQQEIIDINMNPIINQTEVYSGMYARVSTNFFPYFNSGNKGVGCGLGPVQKLEDGKPLGGRISAASAFGDAPVPGGYTPPAAPQTQYQQPAQSYPPQNYNQSQVQQGYPQQVPPPAYQTPQQAVQIDPITGRPINGGVMGI</sequence>
<keyword evidence="3" id="KW-1185">Reference proteome</keyword>
<dbReference type="InterPro" id="IPR012340">
    <property type="entry name" value="NA-bd_OB-fold"/>
</dbReference>
<proteinExistence type="predicted"/>
<organism evidence="2 3">
    <name type="scientific">Clostridium pasteurianum BC1</name>
    <dbReference type="NCBI Taxonomy" id="86416"/>
    <lineage>
        <taxon>Bacteria</taxon>
        <taxon>Bacillati</taxon>
        <taxon>Bacillota</taxon>
        <taxon>Clostridia</taxon>
        <taxon>Eubacteriales</taxon>
        <taxon>Clostridiaceae</taxon>
        <taxon>Clostridium</taxon>
    </lineage>
</organism>
<dbReference type="Gene3D" id="2.40.50.140">
    <property type="entry name" value="Nucleic acid-binding proteins"/>
    <property type="match status" value="1"/>
</dbReference>
<dbReference type="KEGG" id="cpas:Clopa_0560"/>
<evidence type="ECO:0000256" key="1">
    <source>
        <dbReference type="SAM" id="MobiDB-lite"/>
    </source>
</evidence>
<dbReference type="EMBL" id="CP003261">
    <property type="protein sequence ID" value="AGK95608.1"/>
    <property type="molecule type" value="Genomic_DNA"/>
</dbReference>
<dbReference type="AlphaFoldDB" id="R4JZ81"/>
<accession>R4JZ81</accession>
<dbReference type="InterPro" id="IPR022595">
    <property type="entry name" value="Enc34_ssDNA-bd"/>
</dbReference>
<dbReference type="eggNOG" id="ENOG502Z8YX">
    <property type="taxonomic scope" value="Bacteria"/>
</dbReference>
<gene>
    <name evidence="2" type="ORF">Clopa_0560</name>
</gene>
<dbReference type="Proteomes" id="UP000013523">
    <property type="component" value="Chromosome"/>
</dbReference>
<dbReference type="SUPFAM" id="SSF50249">
    <property type="entry name" value="Nucleic acid-binding proteins"/>
    <property type="match status" value="1"/>
</dbReference>
<name>R4JZ81_CLOPA</name>
<dbReference type="Pfam" id="PF10991">
    <property type="entry name" value="Enc34_ssDNA-bd"/>
    <property type="match status" value="1"/>
</dbReference>
<dbReference type="STRING" id="86416.Clopa_0560"/>
<evidence type="ECO:0000313" key="3">
    <source>
        <dbReference type="Proteomes" id="UP000013523"/>
    </source>
</evidence>
<feature type="region of interest" description="Disordered" evidence="1">
    <location>
        <begin position="175"/>
        <end position="250"/>
    </location>
</feature>
<dbReference type="PATRIC" id="fig|86416.3.peg.540"/>
<feature type="compositionally biased region" description="Low complexity" evidence="1">
    <location>
        <begin position="192"/>
        <end position="219"/>
    </location>
</feature>
<dbReference type="OrthoDB" id="9786575at2"/>
<dbReference type="HOGENOM" id="CLU_087553_0_0_9"/>
<reference evidence="2 3" key="1">
    <citation type="submission" date="2012-01" db="EMBL/GenBank/DDBJ databases">
        <title>Complete sequence of chromosome of Clostridium pasteurianum BC1.</title>
        <authorList>
            <consortium name="US DOE Joint Genome Institute"/>
            <person name="Lucas S."/>
            <person name="Han J."/>
            <person name="Lapidus A."/>
            <person name="Cheng J.-F."/>
            <person name="Goodwin L."/>
            <person name="Pitluck S."/>
            <person name="Peters L."/>
            <person name="Mikhailova N."/>
            <person name="Teshima H."/>
            <person name="Detter J.C."/>
            <person name="Han C."/>
            <person name="Tapia R."/>
            <person name="Land M."/>
            <person name="Hauser L."/>
            <person name="Kyrpides N."/>
            <person name="Ivanova N."/>
            <person name="Pagani I."/>
            <person name="Dunn J."/>
            <person name="Taghavi S."/>
            <person name="Francis A."/>
            <person name="van der Lelie D."/>
            <person name="Woyke T."/>
        </authorList>
    </citation>
    <scope>NUCLEOTIDE SEQUENCE [LARGE SCALE GENOMIC DNA]</scope>
    <source>
        <strain evidence="2 3">BC1</strain>
    </source>
</reference>
<protein>
    <recommendedName>
        <fullName evidence="4">DUF2815 family protein</fullName>
    </recommendedName>
</protein>
<evidence type="ECO:0008006" key="4">
    <source>
        <dbReference type="Google" id="ProtNLM"/>
    </source>
</evidence>
<dbReference type="RefSeq" id="WP_015613935.1">
    <property type="nucleotide sequence ID" value="NC_021182.1"/>
</dbReference>
<evidence type="ECO:0000313" key="2">
    <source>
        <dbReference type="EMBL" id="AGK95608.1"/>
    </source>
</evidence>